<dbReference type="EC" id="2.7.11.25" evidence="7"/>
<gene>
    <name evidence="7" type="ORF">EIN_270340</name>
</gene>
<evidence type="ECO:0000256" key="4">
    <source>
        <dbReference type="PROSITE-ProRule" id="PRU10141"/>
    </source>
</evidence>
<feature type="binding site" evidence="4">
    <location>
        <position position="794"/>
    </location>
    <ligand>
        <name>ATP</name>
        <dbReference type="ChEBI" id="CHEBI:30616"/>
    </ligand>
</feature>
<feature type="domain" description="Protein kinase" evidence="6">
    <location>
        <begin position="766"/>
        <end position="1033"/>
    </location>
</feature>
<dbReference type="PROSITE" id="PS00108">
    <property type="entry name" value="PROTEIN_KINASE_ST"/>
    <property type="match status" value="1"/>
</dbReference>
<dbReference type="InterPro" id="IPR053215">
    <property type="entry name" value="TKL_Ser/Thr_kinase"/>
</dbReference>
<dbReference type="OrthoDB" id="300641at2759"/>
<dbReference type="AlphaFoldDB" id="A0A0A1U8B4"/>
<dbReference type="GO" id="GO:0005524">
    <property type="term" value="F:ATP binding"/>
    <property type="evidence" value="ECO:0007669"/>
    <property type="project" value="UniProtKB-UniRule"/>
</dbReference>
<keyword evidence="7" id="KW-0808">Transferase</keyword>
<reference evidence="7 8" key="1">
    <citation type="submission" date="2012-10" db="EMBL/GenBank/DDBJ databases">
        <authorList>
            <person name="Zafar N."/>
            <person name="Inman J."/>
            <person name="Hall N."/>
            <person name="Lorenzi H."/>
            <person name="Caler E."/>
        </authorList>
    </citation>
    <scope>NUCLEOTIDE SEQUENCE [LARGE SCALE GENOMIC DNA]</scope>
    <source>
        <strain evidence="7 8">IP1</strain>
    </source>
</reference>
<dbReference type="SMART" id="SM00261">
    <property type="entry name" value="FU"/>
    <property type="match status" value="3"/>
</dbReference>
<keyword evidence="1" id="KW-0723">Serine/threonine-protein kinase</keyword>
<proteinExistence type="predicted"/>
<dbReference type="RefSeq" id="XP_004257909.1">
    <property type="nucleotide sequence ID" value="XM_004257861.1"/>
</dbReference>
<dbReference type="KEGG" id="eiv:EIN_270340"/>
<organism evidence="7 8">
    <name type="scientific">Entamoeba invadens IP1</name>
    <dbReference type="NCBI Taxonomy" id="370355"/>
    <lineage>
        <taxon>Eukaryota</taxon>
        <taxon>Amoebozoa</taxon>
        <taxon>Evosea</taxon>
        <taxon>Archamoebae</taxon>
        <taxon>Mastigamoebida</taxon>
        <taxon>Entamoebidae</taxon>
        <taxon>Entamoeba</taxon>
    </lineage>
</organism>
<dbReference type="InterPro" id="IPR011009">
    <property type="entry name" value="Kinase-like_dom_sf"/>
</dbReference>
<dbReference type="Gene3D" id="1.10.510.10">
    <property type="entry name" value="Transferase(Phosphotransferase) domain 1"/>
    <property type="match status" value="1"/>
</dbReference>
<feature type="non-terminal residue" evidence="7">
    <location>
        <position position="1"/>
    </location>
</feature>
<dbReference type="EMBL" id="KB206479">
    <property type="protein sequence ID" value="ELP91138.1"/>
    <property type="molecule type" value="Genomic_DNA"/>
</dbReference>
<name>A0A0A1U8B4_ENTIV</name>
<dbReference type="PANTHER" id="PTHR45756">
    <property type="entry name" value="PALMITOYLTRANSFERASE"/>
    <property type="match status" value="1"/>
</dbReference>
<keyword evidence="5" id="KW-1133">Transmembrane helix</keyword>
<evidence type="ECO:0000256" key="2">
    <source>
        <dbReference type="ARBA" id="ARBA00022741"/>
    </source>
</evidence>
<dbReference type="InterPro" id="IPR008271">
    <property type="entry name" value="Ser/Thr_kinase_AS"/>
</dbReference>
<dbReference type="SUPFAM" id="SSF56112">
    <property type="entry name" value="Protein kinase-like (PK-like)"/>
    <property type="match status" value="1"/>
</dbReference>
<accession>A0A0A1U8B4</accession>
<keyword evidence="5" id="KW-0472">Membrane</keyword>
<dbReference type="SMART" id="SM00220">
    <property type="entry name" value="S_TKc"/>
    <property type="match status" value="1"/>
</dbReference>
<dbReference type="PROSITE" id="PS50011">
    <property type="entry name" value="PROTEIN_KINASE_DOM"/>
    <property type="match status" value="1"/>
</dbReference>
<dbReference type="Gene3D" id="3.30.200.20">
    <property type="entry name" value="Phosphorylase Kinase, domain 1"/>
    <property type="match status" value="1"/>
</dbReference>
<dbReference type="GO" id="GO:0004709">
    <property type="term" value="F:MAP kinase kinase kinase activity"/>
    <property type="evidence" value="ECO:0007669"/>
    <property type="project" value="UniProtKB-EC"/>
</dbReference>
<evidence type="ECO:0000313" key="8">
    <source>
        <dbReference type="Proteomes" id="UP000014680"/>
    </source>
</evidence>
<evidence type="ECO:0000259" key="6">
    <source>
        <dbReference type="PROSITE" id="PS50011"/>
    </source>
</evidence>
<dbReference type="InterPro" id="IPR017441">
    <property type="entry name" value="Protein_kinase_ATP_BS"/>
</dbReference>
<evidence type="ECO:0000256" key="1">
    <source>
        <dbReference type="ARBA" id="ARBA00022527"/>
    </source>
</evidence>
<dbReference type="PROSITE" id="PS00107">
    <property type="entry name" value="PROTEIN_KINASE_ATP"/>
    <property type="match status" value="1"/>
</dbReference>
<keyword evidence="7" id="KW-0418">Kinase</keyword>
<evidence type="ECO:0000256" key="5">
    <source>
        <dbReference type="SAM" id="Phobius"/>
    </source>
</evidence>
<sequence length="1033" mass="117138">QFVRIWTSNKIFCHVEECKSKIIKYIEHYCPCDNTEDWYITPLQNISTLFVNLSAYNTHSKTNHKTGDVFTTESVSFGSTQISLYKTDNIVIGISTPKVVDIKIFSLTKTFLLISETKLTYAGVQFNAVLNTENGFMKIKIVLRCTHKTYNKTSQTCEDPTICDDKYCKYCPINKNICMSCKSQFIVVNSVCKKITNCEFSKSNACFKCLIGYSLQGITCEYKEKCLLNQLDGKCQICNINIGYINNAGECVKSDINSNLIAENNDVSCNKGFVSNSTNCIKCDEKYTNPELCENGKITKCNSLSKMNANGKCEITDCVIPNDENGKCTTTIDNCKYLLNGKCNECENEFIFTNNTCQKNKEQNCILQNSFGCTRCNDTFYIDKSAHQCKKCDDSCLTCFETSTKCLSCPQNTYLSNYKCNTNHDLKIKCKQFATFGSGCIVCNEGYYRFGLDCVKCDSKCFTCNTKTTCLICNSTNYKTSSGDCLPQSDIIGCAVNVTQNGCSKCQDGYYTSNTNECQKCDENCFTCLLNNKCTSCISSLVLFGNGSCVGLLQISKCNEIVNSKCTNCAFWYSPNEDGTYCETHIVWWVIILVVILSIVILISFIVIIIIITKSVFEKFQQKTYEKTTTIFRMKRSNVHFISLQYGICVSSQIIDFNKDVEEIPVDSGSREVFCVGNTNKKVVKIQFTVSQNSDKFDLKIQPEVVCLKGGSACEFEIVLIPFCTCQIRNTIQIVSKCLKRDNEKYNTIEVTGVTQQTTRIDYDELNEENKIGEGSFGVVYKGCYRKYIVAIKKLKDIDDDEKGINEFGKEVAMLDKFRNNYIIHFYGAVFIPNKICLVTEFANYGSLQDLMKHIKSEEIEIKLRIKFMLDASKGILYLHTNGILHRDIKPDNILVFSIELNDGVNAKLTDFGSSRNVNMMMTNMTFTKGIGTPVYMAPEVLKQEKYKKPADVYSLSVTMCECFKWGDVYDKNIFKFPWKIAEFVNDGKRIEQPKQIKNELFDIITKCWCQNPNERLAIVDISLLLEKVNDLI</sequence>
<dbReference type="SUPFAM" id="SSF57184">
    <property type="entry name" value="Growth factor receptor domain"/>
    <property type="match status" value="2"/>
</dbReference>
<protein>
    <submittedName>
        <fullName evidence="7">Protein serine/threonine kinase, putative</fullName>
        <ecNumber evidence="7">2.7.11.25</ecNumber>
    </submittedName>
</protein>
<dbReference type="Pfam" id="PF07714">
    <property type="entry name" value="PK_Tyr_Ser-Thr"/>
    <property type="match status" value="1"/>
</dbReference>
<keyword evidence="5" id="KW-0812">Transmembrane</keyword>
<keyword evidence="2 4" id="KW-0547">Nucleotide-binding</keyword>
<keyword evidence="3 4" id="KW-0067">ATP-binding</keyword>
<dbReference type="InterPro" id="IPR009030">
    <property type="entry name" value="Growth_fac_rcpt_cys_sf"/>
</dbReference>
<dbReference type="Gene3D" id="2.10.220.10">
    <property type="entry name" value="Hormone Receptor, Insulin-like Growth Factor Receptor 1, Chain A, domain 2"/>
    <property type="match status" value="2"/>
</dbReference>
<evidence type="ECO:0000313" key="7">
    <source>
        <dbReference type="EMBL" id="ELP91138.1"/>
    </source>
</evidence>
<dbReference type="PANTHER" id="PTHR45756:SF1">
    <property type="entry name" value="PROTEIN KINASE DOMAIN CONTAINING PROTEIN"/>
    <property type="match status" value="1"/>
</dbReference>
<dbReference type="Proteomes" id="UP000014680">
    <property type="component" value="Unassembled WGS sequence"/>
</dbReference>
<keyword evidence="8" id="KW-1185">Reference proteome</keyword>
<dbReference type="InterPro" id="IPR000719">
    <property type="entry name" value="Prot_kinase_dom"/>
</dbReference>
<dbReference type="InterPro" id="IPR006212">
    <property type="entry name" value="Furin_repeat"/>
</dbReference>
<dbReference type="VEuPathDB" id="AmoebaDB:EIN_270340"/>
<feature type="transmembrane region" description="Helical" evidence="5">
    <location>
        <begin position="586"/>
        <end position="613"/>
    </location>
</feature>
<dbReference type="InterPro" id="IPR001245">
    <property type="entry name" value="Ser-Thr/Tyr_kinase_cat_dom"/>
</dbReference>
<dbReference type="GeneID" id="14890071"/>
<dbReference type="PRINTS" id="PR00109">
    <property type="entry name" value="TYRKINASE"/>
</dbReference>
<evidence type="ECO:0000256" key="3">
    <source>
        <dbReference type="ARBA" id="ARBA00022840"/>
    </source>
</evidence>